<name>A0AAD7N7J4_9AGAR</name>
<protein>
    <recommendedName>
        <fullName evidence="4">MYND-type domain-containing protein</fullName>
    </recommendedName>
</protein>
<sequence length="405" mass="45780">MIMEPKYSNKTVYECTYPPCTNKSSEWGGKLRACSRCSIAGKGVALYCSIKCQRNDWPRHKVQCNQDQDDKYAMPESAQKTLEDMIIWDRKNRPKLISAAISALDLCHYPENADEYVFFVGLTDTPGAKHRYTVGFAEPISFDQYEIMYGDRAGDPRNDQRIGQERAKAKSETCISFQIVEYASNDGCRNTFQTWMMPKDMHGYRTAGFGVLNWQEILLAQCAWPKTPAPPIRSLSPRFNGNLLALKAWRDLYMNDIYSAAIDALGLVDDPSAGQHEFLIIYLRCTGLPAISELMTVENAFVFSLEEAAIMLDASVWKAVQLVVNGQPRTETQEPTKPAPCVVCQIVDHIDPSQAPSFTVPVKVTEALLQKTRRRYNWKEHLVEMVGDGDLRPNLIEGIEGLLYH</sequence>
<organism evidence="5 6">
    <name type="scientific">Mycena maculata</name>
    <dbReference type="NCBI Taxonomy" id="230809"/>
    <lineage>
        <taxon>Eukaryota</taxon>
        <taxon>Fungi</taxon>
        <taxon>Dikarya</taxon>
        <taxon>Basidiomycota</taxon>
        <taxon>Agaricomycotina</taxon>
        <taxon>Agaricomycetes</taxon>
        <taxon>Agaricomycetidae</taxon>
        <taxon>Agaricales</taxon>
        <taxon>Marasmiineae</taxon>
        <taxon>Mycenaceae</taxon>
        <taxon>Mycena</taxon>
    </lineage>
</organism>
<dbReference type="GO" id="GO:0008270">
    <property type="term" value="F:zinc ion binding"/>
    <property type="evidence" value="ECO:0007669"/>
    <property type="project" value="UniProtKB-KW"/>
</dbReference>
<keyword evidence="1" id="KW-0479">Metal-binding</keyword>
<evidence type="ECO:0000313" key="6">
    <source>
        <dbReference type="Proteomes" id="UP001215280"/>
    </source>
</evidence>
<keyword evidence="2" id="KW-0863">Zinc-finger</keyword>
<evidence type="ECO:0000256" key="1">
    <source>
        <dbReference type="ARBA" id="ARBA00022723"/>
    </source>
</evidence>
<evidence type="ECO:0000313" key="5">
    <source>
        <dbReference type="EMBL" id="KAJ7750110.1"/>
    </source>
</evidence>
<feature type="domain" description="MYND-type" evidence="4">
    <location>
        <begin position="29"/>
        <end position="64"/>
    </location>
</feature>
<dbReference type="InterPro" id="IPR002893">
    <property type="entry name" value="Znf_MYND"/>
</dbReference>
<accession>A0AAD7N7J4</accession>
<dbReference type="SUPFAM" id="SSF144232">
    <property type="entry name" value="HIT/MYND zinc finger-like"/>
    <property type="match status" value="1"/>
</dbReference>
<dbReference type="Proteomes" id="UP001215280">
    <property type="component" value="Unassembled WGS sequence"/>
</dbReference>
<proteinExistence type="predicted"/>
<dbReference type="EMBL" id="JARJLG010000083">
    <property type="protein sequence ID" value="KAJ7750110.1"/>
    <property type="molecule type" value="Genomic_DNA"/>
</dbReference>
<keyword evidence="3" id="KW-0862">Zinc</keyword>
<evidence type="ECO:0000256" key="3">
    <source>
        <dbReference type="ARBA" id="ARBA00022833"/>
    </source>
</evidence>
<dbReference type="Pfam" id="PF01753">
    <property type="entry name" value="zf-MYND"/>
    <property type="match status" value="1"/>
</dbReference>
<evidence type="ECO:0000256" key="2">
    <source>
        <dbReference type="ARBA" id="ARBA00022771"/>
    </source>
</evidence>
<reference evidence="5" key="1">
    <citation type="submission" date="2023-03" db="EMBL/GenBank/DDBJ databases">
        <title>Massive genome expansion in bonnet fungi (Mycena s.s.) driven by repeated elements and novel gene families across ecological guilds.</title>
        <authorList>
            <consortium name="Lawrence Berkeley National Laboratory"/>
            <person name="Harder C.B."/>
            <person name="Miyauchi S."/>
            <person name="Viragh M."/>
            <person name="Kuo A."/>
            <person name="Thoen E."/>
            <person name="Andreopoulos B."/>
            <person name="Lu D."/>
            <person name="Skrede I."/>
            <person name="Drula E."/>
            <person name="Henrissat B."/>
            <person name="Morin E."/>
            <person name="Kohler A."/>
            <person name="Barry K."/>
            <person name="LaButti K."/>
            <person name="Morin E."/>
            <person name="Salamov A."/>
            <person name="Lipzen A."/>
            <person name="Mereny Z."/>
            <person name="Hegedus B."/>
            <person name="Baldrian P."/>
            <person name="Stursova M."/>
            <person name="Weitz H."/>
            <person name="Taylor A."/>
            <person name="Grigoriev I.V."/>
            <person name="Nagy L.G."/>
            <person name="Martin F."/>
            <person name="Kauserud H."/>
        </authorList>
    </citation>
    <scope>NUCLEOTIDE SEQUENCE</scope>
    <source>
        <strain evidence="5">CBHHK188m</strain>
    </source>
</reference>
<dbReference type="Gene3D" id="6.10.140.2220">
    <property type="match status" value="1"/>
</dbReference>
<comment type="caution">
    <text evidence="5">The sequence shown here is derived from an EMBL/GenBank/DDBJ whole genome shotgun (WGS) entry which is preliminary data.</text>
</comment>
<keyword evidence="6" id="KW-1185">Reference proteome</keyword>
<dbReference type="AlphaFoldDB" id="A0AAD7N7J4"/>
<gene>
    <name evidence="5" type="ORF">DFH07DRAFT_828211</name>
</gene>
<evidence type="ECO:0000259" key="4">
    <source>
        <dbReference type="Pfam" id="PF01753"/>
    </source>
</evidence>